<dbReference type="AlphaFoldDB" id="A0A841E8Z5"/>
<reference evidence="1 2" key="1">
    <citation type="submission" date="2020-08" db="EMBL/GenBank/DDBJ databases">
        <title>Sequencing the genomes of 1000 actinobacteria strains.</title>
        <authorList>
            <person name="Klenk H.-P."/>
        </authorList>
    </citation>
    <scope>NUCLEOTIDE SEQUENCE [LARGE SCALE GENOMIC DNA]</scope>
    <source>
        <strain evidence="1 2">DSM 44593</strain>
    </source>
</reference>
<dbReference type="Proteomes" id="UP000578077">
    <property type="component" value="Unassembled WGS sequence"/>
</dbReference>
<gene>
    <name evidence="1" type="ORF">HNR25_000741</name>
</gene>
<evidence type="ECO:0000313" key="2">
    <source>
        <dbReference type="Proteomes" id="UP000578077"/>
    </source>
</evidence>
<keyword evidence="2" id="KW-1185">Reference proteome</keyword>
<accession>A0A841E8Z5</accession>
<evidence type="ECO:0000313" key="1">
    <source>
        <dbReference type="EMBL" id="MBB5996990.1"/>
    </source>
</evidence>
<organism evidence="1 2">
    <name type="scientific">Streptomonospora salina</name>
    <dbReference type="NCBI Taxonomy" id="104205"/>
    <lineage>
        <taxon>Bacteria</taxon>
        <taxon>Bacillati</taxon>
        <taxon>Actinomycetota</taxon>
        <taxon>Actinomycetes</taxon>
        <taxon>Streptosporangiales</taxon>
        <taxon>Nocardiopsidaceae</taxon>
        <taxon>Streptomonospora</taxon>
    </lineage>
</organism>
<protein>
    <recommendedName>
        <fullName evidence="3">DUF3052 domain-containing protein</fullName>
    </recommendedName>
</protein>
<name>A0A841E8Z5_9ACTN</name>
<evidence type="ECO:0008006" key="3">
    <source>
        <dbReference type="Google" id="ProtNLM"/>
    </source>
</evidence>
<proteinExistence type="predicted"/>
<dbReference type="RefSeq" id="WP_184633321.1">
    <property type="nucleotide sequence ID" value="NZ_BAABKT010000003.1"/>
</dbReference>
<dbReference type="EMBL" id="JACHLY010000001">
    <property type="protein sequence ID" value="MBB5996990.1"/>
    <property type="molecule type" value="Genomic_DNA"/>
</dbReference>
<comment type="caution">
    <text evidence="1">The sequence shown here is derived from an EMBL/GenBank/DDBJ whole genome shotgun (WGS) entry which is preliminary data.</text>
</comment>
<sequence>MSETPSTAAARKMRVRAGSRAHFVDAPPATLAGMALPELRVEQELDGEFDYLHLFATTQDAMAHTFPVLRDHLRHDGMLWVSWPKGGKLGTDLNMKSVIRIGYGFGLVESVCLRVDELWAGLKFTRPKPGKTYRNSYGTLPDAR</sequence>